<name>A0A7I4Z3B1_HAECO</name>
<dbReference type="GO" id="GO:0000729">
    <property type="term" value="P:DNA double-strand break processing"/>
    <property type="evidence" value="ECO:0007669"/>
    <property type="project" value="TreeGrafter"/>
</dbReference>
<reference evidence="3" key="1">
    <citation type="submission" date="2020-12" db="UniProtKB">
        <authorList>
            <consortium name="WormBaseParasite"/>
        </authorList>
    </citation>
    <scope>IDENTIFICATION</scope>
    <source>
        <strain evidence="3">MHco3</strain>
    </source>
</reference>
<protein>
    <submittedName>
        <fullName evidence="3">HTH_48 domain-containing protein</fullName>
    </submittedName>
</protein>
<dbReference type="InterPro" id="IPR041426">
    <property type="entry name" value="Mos1_HTH"/>
</dbReference>
<dbReference type="Pfam" id="PF17906">
    <property type="entry name" value="HTH_48"/>
    <property type="match status" value="1"/>
</dbReference>
<dbReference type="WBParaSite" id="HCON_00174630-00001">
    <property type="protein sequence ID" value="HCON_00174630-00001"/>
    <property type="gene ID" value="HCON_00174630"/>
</dbReference>
<dbReference type="OrthoDB" id="6137736at2759"/>
<evidence type="ECO:0000313" key="2">
    <source>
        <dbReference type="Proteomes" id="UP000025227"/>
    </source>
</evidence>
<dbReference type="GO" id="GO:0044547">
    <property type="term" value="F:DNA topoisomerase binding"/>
    <property type="evidence" value="ECO:0007669"/>
    <property type="project" value="TreeGrafter"/>
</dbReference>
<dbReference type="GO" id="GO:0035861">
    <property type="term" value="C:site of double-strand break"/>
    <property type="evidence" value="ECO:0007669"/>
    <property type="project" value="TreeGrafter"/>
</dbReference>
<dbReference type="GO" id="GO:0003697">
    <property type="term" value="F:single-stranded DNA binding"/>
    <property type="evidence" value="ECO:0007669"/>
    <property type="project" value="TreeGrafter"/>
</dbReference>
<dbReference type="GO" id="GO:0015074">
    <property type="term" value="P:DNA integration"/>
    <property type="evidence" value="ECO:0007669"/>
    <property type="project" value="TreeGrafter"/>
</dbReference>
<dbReference type="GO" id="GO:0000793">
    <property type="term" value="C:condensed chromosome"/>
    <property type="evidence" value="ECO:0007669"/>
    <property type="project" value="TreeGrafter"/>
</dbReference>
<dbReference type="PANTHER" id="PTHR46060:SF2">
    <property type="entry name" value="HISTONE-LYSINE N-METHYLTRANSFERASE SETMAR"/>
    <property type="match status" value="1"/>
</dbReference>
<accession>A0A7I4Z3B1</accession>
<dbReference type="PANTHER" id="PTHR46060">
    <property type="entry name" value="MARINER MOS1 TRANSPOSASE-LIKE PROTEIN"/>
    <property type="match status" value="1"/>
</dbReference>
<feature type="domain" description="Mos1 transposase HTH" evidence="1">
    <location>
        <begin position="1"/>
        <end position="43"/>
    </location>
</feature>
<dbReference type="GO" id="GO:0000014">
    <property type="term" value="F:single-stranded DNA endodeoxyribonuclease activity"/>
    <property type="evidence" value="ECO:0007669"/>
    <property type="project" value="TreeGrafter"/>
</dbReference>
<dbReference type="Gene3D" id="3.30.420.10">
    <property type="entry name" value="Ribonuclease H-like superfamily/Ribonuclease H"/>
    <property type="match status" value="1"/>
</dbReference>
<dbReference type="GO" id="GO:0031297">
    <property type="term" value="P:replication fork processing"/>
    <property type="evidence" value="ECO:0007669"/>
    <property type="project" value="TreeGrafter"/>
</dbReference>
<proteinExistence type="predicted"/>
<dbReference type="InterPro" id="IPR052709">
    <property type="entry name" value="Transposase-MT_Hybrid"/>
</dbReference>
<dbReference type="GO" id="GO:0046975">
    <property type="term" value="F:histone H3K36 methyltransferase activity"/>
    <property type="evidence" value="ECO:0007669"/>
    <property type="project" value="TreeGrafter"/>
</dbReference>
<dbReference type="GO" id="GO:0006303">
    <property type="term" value="P:double-strand break repair via nonhomologous end joining"/>
    <property type="evidence" value="ECO:0007669"/>
    <property type="project" value="TreeGrafter"/>
</dbReference>
<dbReference type="GO" id="GO:0044774">
    <property type="term" value="P:mitotic DNA integrity checkpoint signaling"/>
    <property type="evidence" value="ECO:0007669"/>
    <property type="project" value="TreeGrafter"/>
</dbReference>
<dbReference type="Proteomes" id="UP000025227">
    <property type="component" value="Unplaced"/>
</dbReference>
<dbReference type="GO" id="GO:0042800">
    <property type="term" value="F:histone H3K4 methyltransferase activity"/>
    <property type="evidence" value="ECO:0007669"/>
    <property type="project" value="TreeGrafter"/>
</dbReference>
<dbReference type="OMA" id="WICLDYA"/>
<dbReference type="InterPro" id="IPR036388">
    <property type="entry name" value="WH-like_DNA-bd_sf"/>
</dbReference>
<dbReference type="GO" id="GO:0005634">
    <property type="term" value="C:nucleus"/>
    <property type="evidence" value="ECO:0007669"/>
    <property type="project" value="TreeGrafter"/>
</dbReference>
<dbReference type="Gene3D" id="1.10.10.10">
    <property type="entry name" value="Winged helix-like DNA-binding domain superfamily/Winged helix DNA-binding domain"/>
    <property type="match status" value="1"/>
</dbReference>
<dbReference type="GO" id="GO:0003690">
    <property type="term" value="F:double-stranded DNA binding"/>
    <property type="evidence" value="ECO:0007669"/>
    <property type="project" value="TreeGrafter"/>
</dbReference>
<dbReference type="Gene3D" id="1.10.10.1450">
    <property type="match status" value="1"/>
</dbReference>
<sequence length="178" mass="20552">MWYNFKQGKSVAESHRAMSKVYGVEALSGSQCRRWYQQFKNGNESWEDEEHRSRPQFVDNQVLKAVINLDPRQTTRELATHVGCSNYTIHKHLLAIGKTNRCGKWVPHQLSDANQATRVAMAEIPLRRSKNSGFFNSIITSDVKWICLDYATRKRQWLYAGDTRKALWSSNFEGIQAA</sequence>
<evidence type="ECO:0000313" key="3">
    <source>
        <dbReference type="WBParaSite" id="HCON_00174630-00001"/>
    </source>
</evidence>
<dbReference type="InterPro" id="IPR036397">
    <property type="entry name" value="RNaseH_sf"/>
</dbReference>
<keyword evidence="2" id="KW-1185">Reference proteome</keyword>
<dbReference type="AlphaFoldDB" id="A0A7I4Z3B1"/>
<organism evidence="2 3">
    <name type="scientific">Haemonchus contortus</name>
    <name type="common">Barber pole worm</name>
    <dbReference type="NCBI Taxonomy" id="6289"/>
    <lineage>
        <taxon>Eukaryota</taxon>
        <taxon>Metazoa</taxon>
        <taxon>Ecdysozoa</taxon>
        <taxon>Nematoda</taxon>
        <taxon>Chromadorea</taxon>
        <taxon>Rhabditida</taxon>
        <taxon>Rhabditina</taxon>
        <taxon>Rhabditomorpha</taxon>
        <taxon>Strongyloidea</taxon>
        <taxon>Trichostrongylidae</taxon>
        <taxon>Haemonchus</taxon>
    </lineage>
</organism>
<evidence type="ECO:0000259" key="1">
    <source>
        <dbReference type="Pfam" id="PF17906"/>
    </source>
</evidence>